<evidence type="ECO:0000313" key="2">
    <source>
        <dbReference type="EMBL" id="PNQ98015.1"/>
    </source>
</evidence>
<dbReference type="OrthoDB" id="7157988at2"/>
<dbReference type="Proteomes" id="UP000027186">
    <property type="component" value="Chromosome"/>
</dbReference>
<dbReference type="EMBL" id="POWG01000015">
    <property type="protein sequence ID" value="PNQ98015.1"/>
    <property type="molecule type" value="Genomic_DNA"/>
</dbReference>
<reference evidence="2 4" key="2">
    <citation type="submission" date="2018-01" db="EMBL/GenBank/DDBJ databases">
        <title>Whole genome sequence of Azospirillum brasilense REC3 isolated from strawberry roots.</title>
        <authorList>
            <person name="Fontana C.A."/>
            <person name="Salazar S.M."/>
            <person name="Bassi D."/>
            <person name="Puglisi E."/>
            <person name="Lovaisa N.C."/>
            <person name="Toffoli L.M."/>
            <person name="Pedraza R."/>
            <person name="Cocconcelli P.S."/>
        </authorList>
    </citation>
    <scope>NUCLEOTIDE SEQUENCE [LARGE SCALE GENOMIC DNA]</scope>
    <source>
        <strain evidence="2 4">REC3</strain>
    </source>
</reference>
<sequence>MVSPDAVQDAFIRCLDNAPTKDDPYRHWLLSRALTDEAAEGIAALPWAPPPVGDTMGKRDTNNATRSYFCARSRAEHPVCDAVATAFQRRAVTEAIRRTCGVDLAGTSLRIEYCQDTDGFWLEPHTDIGVKKFTMLIYLSKGPDCADWGTDVLDATRTVVTRAPYAFNGGLVFVPATNTWHGFAPRPIRGVRKSIIVNYVGPEWRARHELAFPDTPVA</sequence>
<name>A0A060DIJ2_9PROT</name>
<dbReference type="KEGG" id="abq:ABAZ39_11415"/>
<organism evidence="1 3">
    <name type="scientific">Azospirillum argentinense</name>
    <dbReference type="NCBI Taxonomy" id="2970906"/>
    <lineage>
        <taxon>Bacteria</taxon>
        <taxon>Pseudomonadati</taxon>
        <taxon>Pseudomonadota</taxon>
        <taxon>Alphaproteobacteria</taxon>
        <taxon>Rhodospirillales</taxon>
        <taxon>Azospirillaceae</taxon>
        <taxon>Azospirillum</taxon>
    </lineage>
</organism>
<dbReference type="Gene3D" id="2.60.120.620">
    <property type="entry name" value="q2cbj1_9rhob like domain"/>
    <property type="match status" value="1"/>
</dbReference>
<evidence type="ECO:0008006" key="5">
    <source>
        <dbReference type="Google" id="ProtNLM"/>
    </source>
</evidence>
<evidence type="ECO:0000313" key="4">
    <source>
        <dbReference type="Proteomes" id="UP000236268"/>
    </source>
</evidence>
<accession>A0A060DIJ2</accession>
<dbReference type="RefSeq" id="WP_038529395.1">
    <property type="nucleotide sequence ID" value="NZ_CP007793.1"/>
</dbReference>
<proteinExistence type="predicted"/>
<dbReference type="EMBL" id="CP007793">
    <property type="protein sequence ID" value="AIB12590.1"/>
    <property type="molecule type" value="Genomic_DNA"/>
</dbReference>
<reference evidence="1 3" key="1">
    <citation type="journal article" date="2014" name="Genome Announc.">
        <title>Complete Genome Sequence of the Model Rhizosphere Strain Azospirillum brasilense Az39, Successfully Applied in Agriculture.</title>
        <authorList>
            <person name="Rivera D."/>
            <person name="Revale S."/>
            <person name="Molina R."/>
            <person name="Gualpa J."/>
            <person name="Puente M."/>
            <person name="Maroniche G."/>
            <person name="Paris G."/>
            <person name="Baker D."/>
            <person name="Clavijo B."/>
            <person name="McLay K."/>
            <person name="Spaepen S."/>
            <person name="Perticari A."/>
            <person name="Vazquez M."/>
            <person name="Wisniewski-Dye F."/>
            <person name="Watkins C."/>
            <person name="Martinez-Abarca F."/>
            <person name="Vanderleyden J."/>
            <person name="Cassan F."/>
        </authorList>
    </citation>
    <scope>NUCLEOTIDE SEQUENCE [LARGE SCALE GENOMIC DNA]</scope>
    <source>
        <strain evidence="1 3">Az39</strain>
    </source>
</reference>
<accession>A0A2K1FZR8</accession>
<protein>
    <recommendedName>
        <fullName evidence="5">2OG-Fe(II) oxygenase</fullName>
    </recommendedName>
</protein>
<gene>
    <name evidence="1" type="ORF">ABAZ39_11415</name>
    <name evidence="2" type="ORF">C1S70_15600</name>
</gene>
<evidence type="ECO:0000313" key="3">
    <source>
        <dbReference type="Proteomes" id="UP000027186"/>
    </source>
</evidence>
<dbReference type="Proteomes" id="UP000236268">
    <property type="component" value="Unassembled WGS sequence"/>
</dbReference>
<evidence type="ECO:0000313" key="1">
    <source>
        <dbReference type="EMBL" id="AIB12590.1"/>
    </source>
</evidence>
<dbReference type="AlphaFoldDB" id="A0A060DIJ2"/>